<name>R4K9D7_CLOPA</name>
<dbReference type="HOGENOM" id="CLU_012348_10_0_9"/>
<keyword evidence="3" id="KW-0548">Nucleotidyltransferase</keyword>
<evidence type="ECO:0000313" key="8">
    <source>
        <dbReference type="Proteomes" id="UP000013523"/>
    </source>
</evidence>
<evidence type="ECO:0000256" key="1">
    <source>
        <dbReference type="ARBA" id="ARBA00010945"/>
    </source>
</evidence>
<proteinExistence type="inferred from homology"/>
<dbReference type="InterPro" id="IPR024728">
    <property type="entry name" value="PolY_HhH_motif"/>
</dbReference>
<dbReference type="STRING" id="86416.Clopa_2264"/>
<dbReference type="GO" id="GO:0042276">
    <property type="term" value="P:error-prone translesion synthesis"/>
    <property type="evidence" value="ECO:0007669"/>
    <property type="project" value="TreeGrafter"/>
</dbReference>
<organism evidence="7 8">
    <name type="scientific">Clostridium pasteurianum BC1</name>
    <dbReference type="NCBI Taxonomy" id="86416"/>
    <lineage>
        <taxon>Bacteria</taxon>
        <taxon>Bacillati</taxon>
        <taxon>Bacillota</taxon>
        <taxon>Clostridia</taxon>
        <taxon>Eubacteriales</taxon>
        <taxon>Clostridiaceae</taxon>
        <taxon>Clostridium</taxon>
    </lineage>
</organism>
<reference evidence="7 8" key="1">
    <citation type="submission" date="2012-01" db="EMBL/GenBank/DDBJ databases">
        <title>Complete sequence of chromosome of Clostridium pasteurianum BC1.</title>
        <authorList>
            <consortium name="US DOE Joint Genome Institute"/>
            <person name="Lucas S."/>
            <person name="Han J."/>
            <person name="Lapidus A."/>
            <person name="Cheng J.-F."/>
            <person name="Goodwin L."/>
            <person name="Pitluck S."/>
            <person name="Peters L."/>
            <person name="Mikhailova N."/>
            <person name="Teshima H."/>
            <person name="Detter J.C."/>
            <person name="Han C."/>
            <person name="Tapia R."/>
            <person name="Land M."/>
            <person name="Hauser L."/>
            <person name="Kyrpides N."/>
            <person name="Ivanova N."/>
            <person name="Pagani I."/>
            <person name="Dunn J."/>
            <person name="Taghavi S."/>
            <person name="Francis A."/>
            <person name="van der Lelie D."/>
            <person name="Woyke T."/>
        </authorList>
    </citation>
    <scope>NUCLEOTIDE SEQUENCE [LARGE SCALE GENOMIC DNA]</scope>
    <source>
        <strain evidence="7 8">BC1</strain>
    </source>
</reference>
<evidence type="ECO:0000256" key="2">
    <source>
        <dbReference type="ARBA" id="ARBA00022457"/>
    </source>
</evidence>
<dbReference type="AlphaFoldDB" id="R4K9D7"/>
<dbReference type="Proteomes" id="UP000013523">
    <property type="component" value="Chromosome"/>
</dbReference>
<keyword evidence="7" id="KW-0808">Transferase</keyword>
<dbReference type="InterPro" id="IPR043502">
    <property type="entry name" value="DNA/RNA_pol_sf"/>
</dbReference>
<accession>R4K9D7</accession>
<keyword evidence="4" id="KW-0227">DNA damage</keyword>
<dbReference type="CDD" id="cd03586">
    <property type="entry name" value="PolY_Pol_IV_kappa"/>
    <property type="match status" value="1"/>
</dbReference>
<dbReference type="PATRIC" id="fig|86416.3.peg.2246"/>
<keyword evidence="8" id="KW-1185">Reference proteome</keyword>
<feature type="domain" description="UmuC" evidence="6">
    <location>
        <begin position="6"/>
        <end position="194"/>
    </location>
</feature>
<dbReference type="SUPFAM" id="SSF56672">
    <property type="entry name" value="DNA/RNA polymerases"/>
    <property type="match status" value="1"/>
</dbReference>
<evidence type="ECO:0000259" key="6">
    <source>
        <dbReference type="PROSITE" id="PS50173"/>
    </source>
</evidence>
<dbReference type="Pfam" id="PF00817">
    <property type="entry name" value="IMS"/>
    <property type="match status" value="1"/>
</dbReference>
<dbReference type="Gene3D" id="3.40.1170.60">
    <property type="match status" value="1"/>
</dbReference>
<dbReference type="InterPro" id="IPR050116">
    <property type="entry name" value="DNA_polymerase-Y"/>
</dbReference>
<evidence type="ECO:0000256" key="5">
    <source>
        <dbReference type="ARBA" id="ARBA00022932"/>
    </source>
</evidence>
<evidence type="ECO:0000256" key="3">
    <source>
        <dbReference type="ARBA" id="ARBA00022695"/>
    </source>
</evidence>
<dbReference type="GO" id="GO:0006281">
    <property type="term" value="P:DNA repair"/>
    <property type="evidence" value="ECO:0007669"/>
    <property type="project" value="InterPro"/>
</dbReference>
<dbReference type="InterPro" id="IPR043128">
    <property type="entry name" value="Rev_trsase/Diguanyl_cyclase"/>
</dbReference>
<keyword evidence="2" id="KW-0515">Mutator protein</keyword>
<dbReference type="InterPro" id="IPR022880">
    <property type="entry name" value="DNApol_IV"/>
</dbReference>
<dbReference type="eggNOG" id="COG0389">
    <property type="taxonomic scope" value="Bacteria"/>
</dbReference>
<sequence>MNDRLIFHIDVNSAYLSWEATYRKQHGEKVDLREIPSVVGGDEESRHGIVLAKSVSAKKYNIKTGETLYEARQKCPEIVIVPPRYWLYIQCSNAFNEILNEYTPKIQRFSIDESFLDFTGMQNLYPDHMDIAFTIRERIKRELGFTVNIGISNNKLLAKIASDFKKPDRVHTLFPWEIKEKMWPLPVEDLFMVGRATLPKLNKLNIFTIGDLAQYDLEILKSFLKSHGVLIWNYANGIDDSLVRKSNHIEMKGLGNSIKYSILDIG</sequence>
<dbReference type="KEGG" id="cpas:Clopa_2264"/>
<gene>
    <name evidence="7" type="ORF">Clopa_2264</name>
</gene>
<protein>
    <submittedName>
        <fullName evidence="7">Nucleotidyltransferase/DNA polymerase involved in DNA repair</fullName>
    </submittedName>
</protein>
<dbReference type="Pfam" id="PF11798">
    <property type="entry name" value="IMS_HHH"/>
    <property type="match status" value="1"/>
</dbReference>
<comment type="similarity">
    <text evidence="1">Belongs to the DNA polymerase type-Y family.</text>
</comment>
<dbReference type="PROSITE" id="PS50173">
    <property type="entry name" value="UMUC"/>
    <property type="match status" value="1"/>
</dbReference>
<dbReference type="InterPro" id="IPR001126">
    <property type="entry name" value="UmuC"/>
</dbReference>
<dbReference type="GO" id="GO:0003887">
    <property type="term" value="F:DNA-directed DNA polymerase activity"/>
    <property type="evidence" value="ECO:0007669"/>
    <property type="project" value="UniProtKB-KW"/>
</dbReference>
<evidence type="ECO:0000313" key="7">
    <source>
        <dbReference type="EMBL" id="AGK97134.1"/>
    </source>
</evidence>
<dbReference type="GO" id="GO:0005829">
    <property type="term" value="C:cytosol"/>
    <property type="evidence" value="ECO:0007669"/>
    <property type="project" value="TreeGrafter"/>
</dbReference>
<dbReference type="OrthoDB" id="9808813at2"/>
<dbReference type="Gene3D" id="1.10.150.20">
    <property type="entry name" value="5' to 3' exonuclease, C-terminal subdomain"/>
    <property type="match status" value="1"/>
</dbReference>
<dbReference type="PANTHER" id="PTHR11076">
    <property type="entry name" value="DNA REPAIR POLYMERASE UMUC / TRANSFERASE FAMILY MEMBER"/>
    <property type="match status" value="1"/>
</dbReference>
<dbReference type="GO" id="GO:0009432">
    <property type="term" value="P:SOS response"/>
    <property type="evidence" value="ECO:0007669"/>
    <property type="project" value="TreeGrafter"/>
</dbReference>
<keyword evidence="5" id="KW-0239">DNA-directed DNA polymerase</keyword>
<dbReference type="Gene3D" id="3.30.70.270">
    <property type="match status" value="1"/>
</dbReference>
<dbReference type="EMBL" id="CP003261">
    <property type="protein sequence ID" value="AGK97134.1"/>
    <property type="molecule type" value="Genomic_DNA"/>
</dbReference>
<evidence type="ECO:0000256" key="4">
    <source>
        <dbReference type="ARBA" id="ARBA00022763"/>
    </source>
</evidence>
<dbReference type="PANTHER" id="PTHR11076:SF35">
    <property type="entry name" value="DNA REPAIR PROTEIN HOMOLOG YOBH"/>
    <property type="match status" value="1"/>
</dbReference>